<dbReference type="InterPro" id="IPR011356">
    <property type="entry name" value="Leucine_aapep/pepB"/>
</dbReference>
<gene>
    <name evidence="6" type="ORF">PhCBS80983_g05361</name>
</gene>
<dbReference type="STRING" id="109895.A0A507DW04"/>
<evidence type="ECO:0000256" key="1">
    <source>
        <dbReference type="ARBA" id="ARBA00009528"/>
    </source>
</evidence>
<evidence type="ECO:0000313" key="7">
    <source>
        <dbReference type="Proteomes" id="UP000318582"/>
    </source>
</evidence>
<dbReference type="GO" id="GO:0005737">
    <property type="term" value="C:cytoplasm"/>
    <property type="evidence" value="ECO:0007669"/>
    <property type="project" value="InterPro"/>
</dbReference>
<dbReference type="PANTHER" id="PTHR11963:SF48">
    <property type="entry name" value="DIPEPTIDASE B, ISOFORM A"/>
    <property type="match status" value="1"/>
</dbReference>
<dbReference type="EMBL" id="QEAQ01000112">
    <property type="protein sequence ID" value="TPX55375.1"/>
    <property type="molecule type" value="Genomic_DNA"/>
</dbReference>
<dbReference type="PRINTS" id="PR00481">
    <property type="entry name" value="LAMNOPPTDASE"/>
</dbReference>
<comment type="caution">
    <text evidence="6">The sequence shown here is derived from an EMBL/GenBank/DDBJ whole genome shotgun (WGS) entry which is preliminary data.</text>
</comment>
<feature type="domain" description="Cytosol aminopeptidase" evidence="5">
    <location>
        <begin position="375"/>
        <end position="382"/>
    </location>
</feature>
<keyword evidence="3" id="KW-0645">Protease</keyword>
<protein>
    <submittedName>
        <fullName evidence="6">Leucyl aminopeptidase</fullName>
    </submittedName>
</protein>
<dbReference type="PANTHER" id="PTHR11963">
    <property type="entry name" value="LEUCINE AMINOPEPTIDASE-RELATED"/>
    <property type="match status" value="1"/>
</dbReference>
<dbReference type="SUPFAM" id="SSF53187">
    <property type="entry name" value="Zn-dependent exopeptidases"/>
    <property type="match status" value="1"/>
</dbReference>
<organism evidence="6 7">
    <name type="scientific">Powellomyces hirtus</name>
    <dbReference type="NCBI Taxonomy" id="109895"/>
    <lineage>
        <taxon>Eukaryota</taxon>
        <taxon>Fungi</taxon>
        <taxon>Fungi incertae sedis</taxon>
        <taxon>Chytridiomycota</taxon>
        <taxon>Chytridiomycota incertae sedis</taxon>
        <taxon>Chytridiomycetes</taxon>
        <taxon>Spizellomycetales</taxon>
        <taxon>Powellomycetaceae</taxon>
        <taxon>Powellomyces</taxon>
    </lineage>
</organism>
<keyword evidence="7" id="KW-1185">Reference proteome</keyword>
<proteinExistence type="inferred from homology"/>
<dbReference type="GO" id="GO:0030145">
    <property type="term" value="F:manganese ion binding"/>
    <property type="evidence" value="ECO:0007669"/>
    <property type="project" value="InterPro"/>
</dbReference>
<dbReference type="Proteomes" id="UP000318582">
    <property type="component" value="Unassembled WGS sequence"/>
</dbReference>
<accession>A0A507DW04</accession>
<evidence type="ECO:0000256" key="2">
    <source>
        <dbReference type="ARBA" id="ARBA00022438"/>
    </source>
</evidence>
<dbReference type="AlphaFoldDB" id="A0A507DW04"/>
<evidence type="ECO:0000256" key="4">
    <source>
        <dbReference type="ARBA" id="ARBA00022801"/>
    </source>
</evidence>
<evidence type="ECO:0000259" key="5">
    <source>
        <dbReference type="PROSITE" id="PS00631"/>
    </source>
</evidence>
<reference evidence="6 7" key="1">
    <citation type="journal article" date="2019" name="Sci. Rep.">
        <title>Comparative genomics of chytrid fungi reveal insights into the obligate biotrophic and pathogenic lifestyle of Synchytrium endobioticum.</title>
        <authorList>
            <person name="van de Vossenberg B.T.L.H."/>
            <person name="Warris S."/>
            <person name="Nguyen H.D.T."/>
            <person name="van Gent-Pelzer M.P.E."/>
            <person name="Joly D.L."/>
            <person name="van de Geest H.C."/>
            <person name="Bonants P.J.M."/>
            <person name="Smith D.S."/>
            <person name="Levesque C.A."/>
            <person name="van der Lee T.A.J."/>
        </authorList>
    </citation>
    <scope>NUCLEOTIDE SEQUENCE [LARGE SCALE GENOMIC DNA]</scope>
    <source>
        <strain evidence="6 7">CBS 809.83</strain>
    </source>
</reference>
<dbReference type="GO" id="GO:0006508">
    <property type="term" value="P:proteolysis"/>
    <property type="evidence" value="ECO:0007669"/>
    <property type="project" value="UniProtKB-KW"/>
</dbReference>
<keyword evidence="4" id="KW-0378">Hydrolase</keyword>
<name>A0A507DW04_9FUNG</name>
<dbReference type="Pfam" id="PF00883">
    <property type="entry name" value="Peptidase_M17"/>
    <property type="match status" value="1"/>
</dbReference>
<comment type="similarity">
    <text evidence="1">Belongs to the peptidase M17 family.</text>
</comment>
<sequence length="552" mass="58156">MVLPRLVPVLAPKLAAALGAQSSYDGLLVIYSKLSSVLPATTAGAFKPLAQVVQDASKADASFGKGVSFVCSPDAPGSRIVFSATGSLHGDVDDVRRYSDAARAGLARTRAAGVRRPIVLLCGTPSTGASSVATARVKRDYAKFVEVTLLGLLAEAYQPLQTREHLRAQGKSEESFEEIGIAIEENSDELAQQAVKFASAVEEGRRVAKDMGGADPERMTPLRAVEYVEAAFKGSDVSVTVMKDVDTIKKEYPMLHAVTRASLVVPRHFPAVVKLEYHSPEPSAVKENIFLIGKGVTYDTGGLDIKAGGHMRGMSRDKCGATACAGFLKTVSLLKPTHVNIVAELGFVRNSCGADGYVSDEIIVSRAGVRALIGNTDAEGRMVMVDLLAAAKERALEPKYASVPSHLFTVATLTGHAVRAVGPYAIALGNGTSREHGIPDRLVKAGHVVGDPFELSTLRREDYEFIAPGSSTEDVVQANDLASTMTSRGHQFPAAFMAIASGIAPHHDLDSEKPISYTHLDIAGSAEEGGKGLSLPAVTGSPVAALVQAFLV</sequence>
<dbReference type="Gene3D" id="3.40.630.10">
    <property type="entry name" value="Zn peptidases"/>
    <property type="match status" value="1"/>
</dbReference>
<evidence type="ECO:0000313" key="6">
    <source>
        <dbReference type="EMBL" id="TPX55375.1"/>
    </source>
</evidence>
<dbReference type="PROSITE" id="PS00631">
    <property type="entry name" value="CYTOSOL_AP"/>
    <property type="match status" value="1"/>
</dbReference>
<evidence type="ECO:0000256" key="3">
    <source>
        <dbReference type="ARBA" id="ARBA00022670"/>
    </source>
</evidence>
<keyword evidence="2 6" id="KW-0031">Aminopeptidase</keyword>
<dbReference type="InterPro" id="IPR000819">
    <property type="entry name" value="Peptidase_M17_C"/>
</dbReference>
<dbReference type="GO" id="GO:0070006">
    <property type="term" value="F:metalloaminopeptidase activity"/>
    <property type="evidence" value="ECO:0007669"/>
    <property type="project" value="InterPro"/>
</dbReference>